<dbReference type="GO" id="GO:0071596">
    <property type="term" value="P:ubiquitin-dependent protein catabolic process via the N-end rule pathway"/>
    <property type="evidence" value="ECO:0007669"/>
    <property type="project" value="UniProtKB-UniRule"/>
</dbReference>
<dbReference type="GO" id="GO:0008270">
    <property type="term" value="F:zinc ion binding"/>
    <property type="evidence" value="ECO:0007669"/>
    <property type="project" value="UniProtKB-UniRule"/>
</dbReference>
<evidence type="ECO:0000256" key="12">
    <source>
        <dbReference type="SAM" id="MobiDB-lite"/>
    </source>
</evidence>
<dbReference type="Pfam" id="PF18995">
    <property type="entry name" value="PRT6_C"/>
    <property type="match status" value="1"/>
</dbReference>
<gene>
    <name evidence="15" type="ORF">V9T40_014094</name>
</gene>
<evidence type="ECO:0000256" key="4">
    <source>
        <dbReference type="ARBA" id="ARBA00022723"/>
    </source>
</evidence>
<protein>
    <recommendedName>
        <fullName evidence="11">E3 ubiquitin-protein ligase</fullName>
        <ecNumber evidence="11">2.3.2.27</ecNumber>
    </recommendedName>
</protein>
<evidence type="ECO:0000256" key="2">
    <source>
        <dbReference type="ARBA" id="ARBA00004906"/>
    </source>
</evidence>
<sequence length="1910" mass="216967">MSNAMEYSSVNPNIQPIVDKGKRGAAEYIKNCRSPEILNQILDTILSHEVPINDRESIDWIKWLIAGGETPDDFTAIVKKYNNATTCGLVWTAQFVAYRCRTCGISPCMSLCADCFQKGRHEGHDFNMFRSQAGGACDCGDTSVMRPSGFCGKHGIADTSDKMNPPPDLLYIANIMAPRIFLRLILHLRNYKRNTPNGTEICAFEADEFLAMLSEFSGMGAAMRRVLTSALISPQAYLKATQEWPRNNPSFTAYMTTCNNLYEEALHSLQNPTPPREFMDCPGLQKDLVHKTFLEELVFWTVKYEFPQKVVCFLLNMLPDAIYKQKLTEAFVVHYSRIAMVLEKAPDPDTLSNRVVHVSVQLFSNEELAVRMTENLSLLQVMVVSLKNMMSRILIALPLNTRNPSFNRRERPRVVNCSLNVMNQHCYWPLVSDLNNVLSHRPVAIKFMENDTLTNMWFSFLSYFQGMNVNQRELNQHVEFEPSTYYAAFSAELEASAYPMWALLSHLNSKSTISYTKRMLHSCLTALQRWLDAVFESDCNEDNQVSFHIPLHRYLATFICQAVNVQQLPLEEVLPQHNLIPYIMLHPLRIQVAFYEIVNGLWVRNGLQIKGQAMTYIQCNFCSSMVDADLYLLQILATQLPAVNFLTTTIEKFHISEWLSFFNSVDQTISTNDSDSETPMVESFLQFLATLCSNRTNLGIEYYGSGPTYPLLTRLEMITLLCVADRTHSQLMELMPERCGTGQSRDFEAILEQVAEFKPPISEVGGNMQQGLYIPKACVWEELYDPIHVLLRAVQNKKDFQNSTDRFTAYVKENKLLAPGKVPWPPFRIPRPCSAAYKDPRHILNSSLFHSVIWIVFYKYVHEKNVTEHVLSLAVYLLEMALSIASPLSSSQMNAIEVIPVDVVNMKLASWFPHEHIAVNVRTIIRTIATSSPEYQLNSENSNVFKWKTVPECTDLYPAGRASMRHVLDTRSFGHDYDSIVAASSSAPLLPAHINDPSLLPASSHRYEMPSNIDVNHPSVSSYAFHLHARGSDRESQPSSSNSPPSHITDELAPEIVSILAPRRLPIMPRKPCSQTRRSSSVTIGNSTASSSPDLKICNANESIISLLLRAHSKLSGFHDSFNPESIQPEELETRIGDGPAFIGKVLTRIMMLDDACRNEVIACRERLWPKQQFKADQDLKDAESIKLSDKKRRAKERQRKMLESFVFQQEEFAKNNLDVGGDDKMDWEGSDASHSQTRVTQKQYDCGICSQTSPSTYDNPIGLVILVQATGVLGRKRQFPEKAMLPLCDKDRASSLAVDTLAYDFNEKFKELENEFNQKSLLQSLNFGWEGGVHVQTCGHHLHHECLMRYLATLSRTPNDRSSEYCCPLCRQLANSMLPVPPDDFNSNTTYGRQNNLSKAVADVANMIHNTRTDAVKEKKTALFEAIRHSVLDMENCTSPKYLHRLFSTEVFVTSLIRTNLEIDIVQRGGSLLKPVAVSGSTPSSSMTSSSRENLSSIIAKKSACILPLLHVLATHARPLDNISAWITWQQLTGAIFVEHTLPEEEKHKIMPLLLRDPLALLIQFVLILPLNMDQTYFTCIVKFLYNLLYFQVIAQLSCHLTESERDFFRMSNPDTNSNLRERFSLDHAFKYTVESLDKVLLYSNNGSPCGSSDREPAYENLELQIQELCLPFLRVAAVLRHHLYNEELPEVLVAADEFVRLVYYLELVSHGMDRAKFNSSVVFSCKDDKMDFVQYWFDQFLVYAGPSSSASRDFLTRLHIPWKQPKLLELPQQYDQIFQYYQRKVCSHCQLIPAEGSICLVCGTLVCFKASCCKRDKMNEATHHALECGAGTAMYLVVTSSCIIVVRGKRACVWGSVYLDAFGEEDRDLKRGKPLFLSKERYKILERQWLTHSFDHTNKKWILHQDGL</sequence>
<dbReference type="Proteomes" id="UP001367676">
    <property type="component" value="Unassembled WGS sequence"/>
</dbReference>
<dbReference type="InterPro" id="IPR044046">
    <property type="entry name" value="E3_ligase_UBR-like_C"/>
</dbReference>
<dbReference type="PANTHER" id="PTHR21497:SF39">
    <property type="entry name" value="E3 UBIQUITIN-PROTEIN LIGASE UBR3"/>
    <property type="match status" value="1"/>
</dbReference>
<dbReference type="GO" id="GO:0000151">
    <property type="term" value="C:ubiquitin ligase complex"/>
    <property type="evidence" value="ECO:0007669"/>
    <property type="project" value="TreeGrafter"/>
</dbReference>
<feature type="zinc finger region" description="UBR-type" evidence="10">
    <location>
        <begin position="85"/>
        <end position="156"/>
    </location>
</feature>
<dbReference type="InterPro" id="IPR055194">
    <property type="entry name" value="UBR1-like_WH"/>
</dbReference>
<name>A0AAN9TDV8_9HEMI</name>
<feature type="compositionally biased region" description="Polar residues" evidence="12">
    <location>
        <begin position="1073"/>
        <end position="1091"/>
    </location>
</feature>
<evidence type="ECO:0000313" key="16">
    <source>
        <dbReference type="Proteomes" id="UP001367676"/>
    </source>
</evidence>
<evidence type="ECO:0000256" key="1">
    <source>
        <dbReference type="ARBA" id="ARBA00000900"/>
    </source>
</evidence>
<dbReference type="FunFam" id="2.10.110.30:FF:000002">
    <property type="entry name" value="Putative e3 ubiquitin-protein ligase ubr3"/>
    <property type="match status" value="1"/>
</dbReference>
<reference evidence="15 16" key="1">
    <citation type="submission" date="2024-03" db="EMBL/GenBank/DDBJ databases">
        <title>Adaptation during the transition from Ophiocordyceps entomopathogen to insect associate is accompanied by gene loss and intensified selection.</title>
        <authorList>
            <person name="Ward C.M."/>
            <person name="Onetto C.A."/>
            <person name="Borneman A.R."/>
        </authorList>
    </citation>
    <scope>NUCLEOTIDE SEQUENCE [LARGE SCALE GENOMIC DNA]</scope>
    <source>
        <strain evidence="15">AWRI1</strain>
        <tissue evidence="15">Single Adult Female</tissue>
    </source>
</reference>
<dbReference type="PROSITE" id="PS51157">
    <property type="entry name" value="ZF_UBR"/>
    <property type="match status" value="1"/>
</dbReference>
<evidence type="ECO:0000256" key="5">
    <source>
        <dbReference type="ARBA" id="ARBA00022771"/>
    </source>
</evidence>
<comment type="caution">
    <text evidence="15">The sequence shown here is derived from an EMBL/GenBank/DDBJ whole genome shotgun (WGS) entry which is preliminary data.</text>
</comment>
<evidence type="ECO:0000313" key="15">
    <source>
        <dbReference type="EMBL" id="KAK7582649.1"/>
    </source>
</evidence>
<dbReference type="EC" id="2.3.2.27" evidence="11"/>
<evidence type="ECO:0000256" key="3">
    <source>
        <dbReference type="ARBA" id="ARBA00022679"/>
    </source>
</evidence>
<keyword evidence="4 11" id="KW-0479">Metal-binding</keyword>
<keyword evidence="7 11" id="KW-0862">Zinc</keyword>
<proteinExistence type="inferred from homology"/>
<keyword evidence="3 11" id="KW-0808">Transferase</keyword>
<dbReference type="Pfam" id="PF22960">
    <property type="entry name" value="WHD_UBR1"/>
    <property type="match status" value="1"/>
</dbReference>
<evidence type="ECO:0000259" key="13">
    <source>
        <dbReference type="PROSITE" id="PS50089"/>
    </source>
</evidence>
<comment type="catalytic activity">
    <reaction evidence="1 11">
        <text>S-ubiquitinyl-[E2 ubiquitin-conjugating enzyme]-L-cysteine + [acceptor protein]-L-lysine = [E2 ubiquitin-conjugating enzyme]-L-cysteine + N(6)-ubiquitinyl-[acceptor protein]-L-lysine.</text>
        <dbReference type="EC" id="2.3.2.27"/>
    </reaction>
</comment>
<dbReference type="InterPro" id="IPR001841">
    <property type="entry name" value="Znf_RING"/>
</dbReference>
<evidence type="ECO:0000256" key="10">
    <source>
        <dbReference type="PROSITE-ProRule" id="PRU00508"/>
    </source>
</evidence>
<dbReference type="PANTHER" id="PTHR21497">
    <property type="entry name" value="UBIQUITIN LIGASE E3 ALPHA-RELATED"/>
    <property type="match status" value="1"/>
</dbReference>
<dbReference type="CDD" id="cd19673">
    <property type="entry name" value="UBR-box_UBR3"/>
    <property type="match status" value="1"/>
</dbReference>
<dbReference type="GO" id="GO:0061630">
    <property type="term" value="F:ubiquitin protein ligase activity"/>
    <property type="evidence" value="ECO:0007669"/>
    <property type="project" value="UniProtKB-UniRule"/>
</dbReference>
<comment type="function">
    <text evidence="11">Ubiquitin ligase protein which is a component of the N-end rule pathway. Recognizes and binds to proteins bearing specific N-terminal residues that are destabilizing according to the N-end rule, leading to their ubiquitination and subsequent degradation.</text>
</comment>
<evidence type="ECO:0000256" key="6">
    <source>
        <dbReference type="ARBA" id="ARBA00022786"/>
    </source>
</evidence>
<evidence type="ECO:0000256" key="11">
    <source>
        <dbReference type="RuleBase" id="RU366018"/>
    </source>
</evidence>
<accession>A0AAN9TDV8</accession>
<dbReference type="Pfam" id="PF02207">
    <property type="entry name" value="zf-UBR"/>
    <property type="match status" value="1"/>
</dbReference>
<evidence type="ECO:0000256" key="9">
    <source>
        <dbReference type="PROSITE-ProRule" id="PRU00175"/>
    </source>
</evidence>
<feature type="domain" description="RING-type" evidence="13">
    <location>
        <begin position="1339"/>
        <end position="1372"/>
    </location>
</feature>
<comment type="pathway">
    <text evidence="2 11">Protein modification; protein ubiquitination.</text>
</comment>
<keyword evidence="6 11" id="KW-0833">Ubl conjugation pathway</keyword>
<comment type="similarity">
    <text evidence="8 11">Belongs to the E3 ubiquitin-protein ligase UBR1-like family.</text>
</comment>
<evidence type="ECO:0000256" key="8">
    <source>
        <dbReference type="ARBA" id="ARBA00046341"/>
    </source>
</evidence>
<dbReference type="SMART" id="SM00396">
    <property type="entry name" value="ZnF_UBR1"/>
    <property type="match status" value="1"/>
</dbReference>
<feature type="compositionally biased region" description="Low complexity" evidence="12">
    <location>
        <begin position="1037"/>
        <end position="1046"/>
    </location>
</feature>
<feature type="region of interest" description="Disordered" evidence="12">
    <location>
        <begin position="1069"/>
        <end position="1091"/>
    </location>
</feature>
<organism evidence="15 16">
    <name type="scientific">Parthenolecanium corni</name>
    <dbReference type="NCBI Taxonomy" id="536013"/>
    <lineage>
        <taxon>Eukaryota</taxon>
        <taxon>Metazoa</taxon>
        <taxon>Ecdysozoa</taxon>
        <taxon>Arthropoda</taxon>
        <taxon>Hexapoda</taxon>
        <taxon>Insecta</taxon>
        <taxon>Pterygota</taxon>
        <taxon>Neoptera</taxon>
        <taxon>Paraneoptera</taxon>
        <taxon>Hemiptera</taxon>
        <taxon>Sternorrhyncha</taxon>
        <taxon>Coccoidea</taxon>
        <taxon>Coccidae</taxon>
        <taxon>Parthenolecanium</taxon>
    </lineage>
</organism>
<dbReference type="SUPFAM" id="SSF57850">
    <property type="entry name" value="RING/U-box"/>
    <property type="match status" value="1"/>
</dbReference>
<evidence type="ECO:0000259" key="14">
    <source>
        <dbReference type="PROSITE" id="PS51157"/>
    </source>
</evidence>
<feature type="domain" description="UBR-type" evidence="14">
    <location>
        <begin position="85"/>
        <end position="156"/>
    </location>
</feature>
<dbReference type="PROSITE" id="PS50089">
    <property type="entry name" value="ZF_RING_2"/>
    <property type="match status" value="1"/>
</dbReference>
<dbReference type="InterPro" id="IPR003126">
    <property type="entry name" value="Znf_UBR"/>
</dbReference>
<keyword evidence="16" id="KW-1185">Reference proteome</keyword>
<dbReference type="GO" id="GO:0016567">
    <property type="term" value="P:protein ubiquitination"/>
    <property type="evidence" value="ECO:0007669"/>
    <property type="project" value="UniProtKB-UniRule"/>
</dbReference>
<dbReference type="EMBL" id="JBBCAQ010000033">
    <property type="protein sequence ID" value="KAK7582649.1"/>
    <property type="molecule type" value="Genomic_DNA"/>
</dbReference>
<dbReference type="GO" id="GO:0005737">
    <property type="term" value="C:cytoplasm"/>
    <property type="evidence" value="ECO:0007669"/>
    <property type="project" value="TreeGrafter"/>
</dbReference>
<dbReference type="InterPro" id="IPR039164">
    <property type="entry name" value="UBR1-like"/>
</dbReference>
<feature type="region of interest" description="Disordered" evidence="12">
    <location>
        <begin position="1028"/>
        <end position="1052"/>
    </location>
</feature>
<dbReference type="Gene3D" id="2.10.110.30">
    <property type="match status" value="1"/>
</dbReference>
<keyword evidence="5 9" id="KW-0863">Zinc-finger</keyword>
<evidence type="ECO:0000256" key="7">
    <source>
        <dbReference type="ARBA" id="ARBA00022833"/>
    </source>
</evidence>